<gene>
    <name evidence="1" type="ORF">Pint_32684</name>
</gene>
<evidence type="ECO:0000313" key="1">
    <source>
        <dbReference type="EMBL" id="KAJ0021501.1"/>
    </source>
</evidence>
<comment type="caution">
    <text evidence="1">The sequence shown here is derived from an EMBL/GenBank/DDBJ whole genome shotgun (WGS) entry which is preliminary data.</text>
</comment>
<dbReference type="EMBL" id="CM047746">
    <property type="protein sequence ID" value="KAJ0021501.1"/>
    <property type="molecule type" value="Genomic_DNA"/>
</dbReference>
<reference evidence="2" key="1">
    <citation type="journal article" date="2023" name="G3 (Bethesda)">
        <title>Genome assembly and association tests identify interacting loci associated with vigor, precocity, and sex in interspecific pistachio rootstocks.</title>
        <authorList>
            <person name="Palmer W."/>
            <person name="Jacygrad E."/>
            <person name="Sagayaradj S."/>
            <person name="Cavanaugh K."/>
            <person name="Han R."/>
            <person name="Bertier L."/>
            <person name="Beede B."/>
            <person name="Kafkas S."/>
            <person name="Golino D."/>
            <person name="Preece J."/>
            <person name="Michelmore R."/>
        </authorList>
    </citation>
    <scope>NUCLEOTIDE SEQUENCE [LARGE SCALE GENOMIC DNA]</scope>
</reference>
<name>A0ACC0XSZ2_9ROSI</name>
<evidence type="ECO:0000313" key="2">
    <source>
        <dbReference type="Proteomes" id="UP001163603"/>
    </source>
</evidence>
<sequence length="27" mass="3048">MFGIHSRIFLHSPLVFLKKPLPLSTPA</sequence>
<protein>
    <submittedName>
        <fullName evidence="1">Uncharacterized protein</fullName>
    </submittedName>
</protein>
<organism evidence="1 2">
    <name type="scientific">Pistacia integerrima</name>
    <dbReference type="NCBI Taxonomy" id="434235"/>
    <lineage>
        <taxon>Eukaryota</taxon>
        <taxon>Viridiplantae</taxon>
        <taxon>Streptophyta</taxon>
        <taxon>Embryophyta</taxon>
        <taxon>Tracheophyta</taxon>
        <taxon>Spermatophyta</taxon>
        <taxon>Magnoliopsida</taxon>
        <taxon>eudicotyledons</taxon>
        <taxon>Gunneridae</taxon>
        <taxon>Pentapetalae</taxon>
        <taxon>rosids</taxon>
        <taxon>malvids</taxon>
        <taxon>Sapindales</taxon>
        <taxon>Anacardiaceae</taxon>
        <taxon>Pistacia</taxon>
    </lineage>
</organism>
<accession>A0ACC0XSZ2</accession>
<dbReference type="Proteomes" id="UP001163603">
    <property type="component" value="Chromosome 11"/>
</dbReference>
<keyword evidence="2" id="KW-1185">Reference proteome</keyword>
<proteinExistence type="predicted"/>